<comment type="caution">
    <text evidence="2">The sequence shown here is derived from an EMBL/GenBank/DDBJ whole genome shotgun (WGS) entry which is preliminary data.</text>
</comment>
<dbReference type="Proteomes" id="UP000439903">
    <property type="component" value="Unassembled WGS sequence"/>
</dbReference>
<gene>
    <name evidence="2" type="ORF">F8M41_024953</name>
</gene>
<feature type="transmembrane region" description="Helical" evidence="1">
    <location>
        <begin position="20"/>
        <end position="45"/>
    </location>
</feature>
<keyword evidence="3" id="KW-1185">Reference proteome</keyword>
<evidence type="ECO:0000313" key="3">
    <source>
        <dbReference type="Proteomes" id="UP000439903"/>
    </source>
</evidence>
<reference evidence="2 3" key="1">
    <citation type="journal article" date="2019" name="Environ. Microbiol.">
        <title>At the nexus of three kingdoms: the genome of the mycorrhizal fungus Gigaspora margarita provides insights into plant, endobacterial and fungal interactions.</title>
        <authorList>
            <person name="Venice F."/>
            <person name="Ghignone S."/>
            <person name="Salvioli di Fossalunga A."/>
            <person name="Amselem J."/>
            <person name="Novero M."/>
            <person name="Xianan X."/>
            <person name="Sedzielewska Toro K."/>
            <person name="Morin E."/>
            <person name="Lipzen A."/>
            <person name="Grigoriev I.V."/>
            <person name="Henrissat B."/>
            <person name="Martin F.M."/>
            <person name="Bonfante P."/>
        </authorList>
    </citation>
    <scope>NUCLEOTIDE SEQUENCE [LARGE SCALE GENOMIC DNA]</scope>
    <source>
        <strain evidence="2 3">BEG34</strain>
    </source>
</reference>
<evidence type="ECO:0000313" key="2">
    <source>
        <dbReference type="EMBL" id="KAF0550209.1"/>
    </source>
</evidence>
<accession>A0A8H4ET18</accession>
<keyword evidence="1" id="KW-0472">Membrane</keyword>
<proteinExistence type="predicted"/>
<name>A0A8H4ET18_GIGMA</name>
<dbReference type="EMBL" id="WTPW01000088">
    <property type="protein sequence ID" value="KAF0550209.1"/>
    <property type="molecule type" value="Genomic_DNA"/>
</dbReference>
<organism evidence="2 3">
    <name type="scientific">Gigaspora margarita</name>
    <dbReference type="NCBI Taxonomy" id="4874"/>
    <lineage>
        <taxon>Eukaryota</taxon>
        <taxon>Fungi</taxon>
        <taxon>Fungi incertae sedis</taxon>
        <taxon>Mucoromycota</taxon>
        <taxon>Glomeromycotina</taxon>
        <taxon>Glomeromycetes</taxon>
        <taxon>Diversisporales</taxon>
        <taxon>Gigasporaceae</taxon>
        <taxon>Gigaspora</taxon>
    </lineage>
</organism>
<protein>
    <recommendedName>
        <fullName evidence="4">Transmembrane protein</fullName>
    </recommendedName>
</protein>
<dbReference type="AlphaFoldDB" id="A0A8H4ET18"/>
<keyword evidence="1" id="KW-1133">Transmembrane helix</keyword>
<feature type="transmembrane region" description="Helical" evidence="1">
    <location>
        <begin position="279"/>
        <end position="302"/>
    </location>
</feature>
<sequence>MIIEKLFQKYRKTEPTSLFVLKNFVLILLLIALLGYTWLIIWGIYNDNPIIRNYLAEETSIPAPFILFKTVEKTNISCHFVNASGAYDCNQYIKNVDDIFGNTGVVKTYNARFATEDLKFSTIPNNGISFLEFKIYLNDTNFNISDSKSVPLIVLGLLDLDYAKKNYTLLSNQLPTYSQLPKTVAKLNTYALAAFYSYKTKIKRSRKELMLPSWENFLGFSSNLESIPYLTSTLETFPLLNDSSEFPTLTLLTKIEIDVQSFIVQVETDKRTKTVINSLGLIGGAWGFAATIYAVFFGTFTIKPWGLIQKYGFKINNSVQTKLRNKFEIIPLVHHSNTTNNLKKLELKRRLDSLQLFLTEYVVDVQYLNEIYKKNINENGSI</sequence>
<evidence type="ECO:0000256" key="1">
    <source>
        <dbReference type="SAM" id="Phobius"/>
    </source>
</evidence>
<evidence type="ECO:0008006" key="4">
    <source>
        <dbReference type="Google" id="ProtNLM"/>
    </source>
</evidence>
<dbReference type="OrthoDB" id="2421077at2759"/>
<keyword evidence="1" id="KW-0812">Transmembrane</keyword>